<evidence type="ECO:0000256" key="4">
    <source>
        <dbReference type="ARBA" id="ARBA00022475"/>
    </source>
</evidence>
<dbReference type="Proteomes" id="UP001516400">
    <property type="component" value="Unassembled WGS sequence"/>
</dbReference>
<evidence type="ECO:0000256" key="15">
    <source>
        <dbReference type="ARBA" id="ARBA00023303"/>
    </source>
</evidence>
<feature type="transmembrane region" description="Helical" evidence="16">
    <location>
        <begin position="84"/>
        <end position="102"/>
    </location>
</feature>
<keyword evidence="5 16" id="KW-0812">Transmembrane</keyword>
<feature type="transmembrane region" description="Helical" evidence="16">
    <location>
        <begin position="192"/>
        <end position="221"/>
    </location>
</feature>
<dbReference type="InterPro" id="IPR043203">
    <property type="entry name" value="VGCC_Ca_Na"/>
</dbReference>
<comment type="caution">
    <text evidence="18">The sequence shown here is derived from an EMBL/GenBank/DDBJ whole genome shotgun (WGS) entry which is preliminary data.</text>
</comment>
<dbReference type="AlphaFoldDB" id="A0ABD2PCJ7"/>
<keyword evidence="6" id="KW-0677">Repeat</keyword>
<evidence type="ECO:0000256" key="11">
    <source>
        <dbReference type="ARBA" id="ARBA00023136"/>
    </source>
</evidence>
<dbReference type="Gene3D" id="1.20.120.350">
    <property type="entry name" value="Voltage-gated potassium channels. Chain C"/>
    <property type="match status" value="1"/>
</dbReference>
<evidence type="ECO:0000256" key="3">
    <source>
        <dbReference type="ARBA" id="ARBA00022461"/>
    </source>
</evidence>
<dbReference type="FunFam" id="1.20.120.350:FF:000019">
    <property type="entry name" value="Sodium channel protein"/>
    <property type="match status" value="1"/>
</dbReference>
<dbReference type="Gene3D" id="1.10.287.70">
    <property type="match status" value="1"/>
</dbReference>
<gene>
    <name evidence="18" type="ORF">HHI36_003115</name>
</gene>
<evidence type="ECO:0000259" key="17">
    <source>
        <dbReference type="Pfam" id="PF00520"/>
    </source>
</evidence>
<keyword evidence="3" id="KW-0894">Sodium channel</keyword>
<evidence type="ECO:0000256" key="7">
    <source>
        <dbReference type="ARBA" id="ARBA00022882"/>
    </source>
</evidence>
<accession>A0ABD2PCJ7</accession>
<keyword evidence="7" id="KW-0851">Voltage-gated channel</keyword>
<evidence type="ECO:0000256" key="10">
    <source>
        <dbReference type="ARBA" id="ARBA00023065"/>
    </source>
</evidence>
<sequence length="242" mass="27398">MEVTPVAVTLSPKEIKVIKCNGVGTCKKKKHNMYSLPKDYLSHIVVIDDQIPDRNCTSCERCCMDYGGWLQFQQVLYRIVKDPIFELVITVCIVLNTMFLALEHHGMSESVFRALDVGNKVFTSIFTFECTLKLMALSKEFFHCGWNIFDLIIVSASLLDLIFELVDGLSVLRGLRLLRVLKLAQSWITMKVLLSIIISTIGALGNLTLVLLIIIYIFAVIGMQLFSKDYLAEKFNPDPVPR</sequence>
<dbReference type="InterPro" id="IPR005821">
    <property type="entry name" value="Ion_trans_dom"/>
</dbReference>
<evidence type="ECO:0000256" key="12">
    <source>
        <dbReference type="ARBA" id="ARBA00023157"/>
    </source>
</evidence>
<keyword evidence="14" id="KW-0739">Sodium transport</keyword>
<proteinExistence type="predicted"/>
<evidence type="ECO:0000256" key="8">
    <source>
        <dbReference type="ARBA" id="ARBA00022989"/>
    </source>
</evidence>
<evidence type="ECO:0000256" key="13">
    <source>
        <dbReference type="ARBA" id="ARBA00023180"/>
    </source>
</evidence>
<dbReference type="EMBL" id="JABFTP020000185">
    <property type="protein sequence ID" value="KAL3288682.1"/>
    <property type="molecule type" value="Genomic_DNA"/>
</dbReference>
<dbReference type="SUPFAM" id="SSF81324">
    <property type="entry name" value="Voltage-gated potassium channels"/>
    <property type="match status" value="1"/>
</dbReference>
<feature type="transmembrane region" description="Helical" evidence="16">
    <location>
        <begin position="148"/>
        <end position="172"/>
    </location>
</feature>
<evidence type="ECO:0000313" key="19">
    <source>
        <dbReference type="Proteomes" id="UP001516400"/>
    </source>
</evidence>
<keyword evidence="19" id="KW-1185">Reference proteome</keyword>
<evidence type="ECO:0000256" key="2">
    <source>
        <dbReference type="ARBA" id="ARBA00022448"/>
    </source>
</evidence>
<keyword evidence="10" id="KW-0406">Ion transport</keyword>
<evidence type="ECO:0000256" key="9">
    <source>
        <dbReference type="ARBA" id="ARBA00023053"/>
    </source>
</evidence>
<dbReference type="Pfam" id="PF00520">
    <property type="entry name" value="Ion_trans"/>
    <property type="match status" value="1"/>
</dbReference>
<feature type="domain" description="Ion transport" evidence="17">
    <location>
        <begin position="83"/>
        <end position="231"/>
    </location>
</feature>
<keyword evidence="8 16" id="KW-1133">Transmembrane helix</keyword>
<keyword evidence="13" id="KW-0325">Glycoprotein</keyword>
<dbReference type="GO" id="GO:0005272">
    <property type="term" value="F:sodium channel activity"/>
    <property type="evidence" value="ECO:0007669"/>
    <property type="project" value="UniProtKB-KW"/>
</dbReference>
<keyword evidence="4" id="KW-1003">Cell membrane</keyword>
<evidence type="ECO:0000256" key="5">
    <source>
        <dbReference type="ARBA" id="ARBA00022692"/>
    </source>
</evidence>
<keyword evidence="2" id="KW-0813">Transport</keyword>
<reference evidence="18 19" key="1">
    <citation type="journal article" date="2021" name="BMC Biol.">
        <title>Horizontally acquired antibacterial genes associated with adaptive radiation of ladybird beetles.</title>
        <authorList>
            <person name="Li H.S."/>
            <person name="Tang X.F."/>
            <person name="Huang Y.H."/>
            <person name="Xu Z.Y."/>
            <person name="Chen M.L."/>
            <person name="Du X.Y."/>
            <person name="Qiu B.Y."/>
            <person name="Chen P.T."/>
            <person name="Zhang W."/>
            <person name="Slipinski A."/>
            <person name="Escalona H.E."/>
            <person name="Waterhouse R.M."/>
            <person name="Zwick A."/>
            <person name="Pang H."/>
        </authorList>
    </citation>
    <scope>NUCLEOTIDE SEQUENCE [LARGE SCALE GENOMIC DNA]</scope>
    <source>
        <strain evidence="18">SYSU2018</strain>
    </source>
</reference>
<keyword evidence="11 16" id="KW-0472">Membrane</keyword>
<dbReference type="InterPro" id="IPR027359">
    <property type="entry name" value="Volt_channel_dom_sf"/>
</dbReference>
<comment type="subcellular location">
    <subcellularLocation>
        <location evidence="1">Cell membrane</location>
        <topology evidence="1">Multi-pass membrane protein</topology>
    </subcellularLocation>
</comment>
<evidence type="ECO:0000256" key="16">
    <source>
        <dbReference type="SAM" id="Phobius"/>
    </source>
</evidence>
<evidence type="ECO:0000313" key="18">
    <source>
        <dbReference type="EMBL" id="KAL3288682.1"/>
    </source>
</evidence>
<evidence type="ECO:0000256" key="14">
    <source>
        <dbReference type="ARBA" id="ARBA00023201"/>
    </source>
</evidence>
<evidence type="ECO:0000256" key="6">
    <source>
        <dbReference type="ARBA" id="ARBA00022737"/>
    </source>
</evidence>
<dbReference type="PANTHER" id="PTHR10037:SF62">
    <property type="entry name" value="SODIUM CHANNEL PROTEIN 60E"/>
    <property type="match status" value="1"/>
</dbReference>
<evidence type="ECO:0000256" key="1">
    <source>
        <dbReference type="ARBA" id="ARBA00004651"/>
    </source>
</evidence>
<keyword evidence="9" id="KW-0915">Sodium</keyword>
<keyword evidence="15" id="KW-0407">Ion channel</keyword>
<keyword evidence="12" id="KW-1015">Disulfide bond</keyword>
<dbReference type="GO" id="GO:0005886">
    <property type="term" value="C:plasma membrane"/>
    <property type="evidence" value="ECO:0007669"/>
    <property type="project" value="UniProtKB-SubCell"/>
</dbReference>
<dbReference type="GO" id="GO:0034702">
    <property type="term" value="C:monoatomic ion channel complex"/>
    <property type="evidence" value="ECO:0007669"/>
    <property type="project" value="UniProtKB-KW"/>
</dbReference>
<protein>
    <recommendedName>
        <fullName evidence="17">Ion transport domain-containing protein</fullName>
    </recommendedName>
</protein>
<organism evidence="18 19">
    <name type="scientific">Cryptolaemus montrouzieri</name>
    <dbReference type="NCBI Taxonomy" id="559131"/>
    <lineage>
        <taxon>Eukaryota</taxon>
        <taxon>Metazoa</taxon>
        <taxon>Ecdysozoa</taxon>
        <taxon>Arthropoda</taxon>
        <taxon>Hexapoda</taxon>
        <taxon>Insecta</taxon>
        <taxon>Pterygota</taxon>
        <taxon>Neoptera</taxon>
        <taxon>Endopterygota</taxon>
        <taxon>Coleoptera</taxon>
        <taxon>Polyphaga</taxon>
        <taxon>Cucujiformia</taxon>
        <taxon>Coccinelloidea</taxon>
        <taxon>Coccinellidae</taxon>
        <taxon>Scymninae</taxon>
        <taxon>Scymnini</taxon>
        <taxon>Cryptolaemus</taxon>
    </lineage>
</organism>
<dbReference type="PANTHER" id="PTHR10037">
    <property type="entry name" value="VOLTAGE-GATED CATION CHANNEL CALCIUM AND SODIUM"/>
    <property type="match status" value="1"/>
</dbReference>
<name>A0ABD2PCJ7_9CUCU</name>